<keyword evidence="1" id="KW-0732">Signal</keyword>
<dbReference type="Proteomes" id="UP001175271">
    <property type="component" value="Unassembled WGS sequence"/>
</dbReference>
<proteinExistence type="predicted"/>
<protein>
    <submittedName>
        <fullName evidence="2">Uncharacterized protein</fullName>
    </submittedName>
</protein>
<name>A0AA39I3P4_9BILA</name>
<evidence type="ECO:0000256" key="1">
    <source>
        <dbReference type="SAM" id="SignalP"/>
    </source>
</evidence>
<accession>A0AA39I3P4</accession>
<keyword evidence="3" id="KW-1185">Reference proteome</keyword>
<gene>
    <name evidence="2" type="ORF">QR680_012229</name>
</gene>
<feature type="signal peptide" evidence="1">
    <location>
        <begin position="1"/>
        <end position="16"/>
    </location>
</feature>
<feature type="chain" id="PRO_5041305759" evidence="1">
    <location>
        <begin position="17"/>
        <end position="118"/>
    </location>
</feature>
<organism evidence="2 3">
    <name type="scientific">Steinernema hermaphroditum</name>
    <dbReference type="NCBI Taxonomy" id="289476"/>
    <lineage>
        <taxon>Eukaryota</taxon>
        <taxon>Metazoa</taxon>
        <taxon>Ecdysozoa</taxon>
        <taxon>Nematoda</taxon>
        <taxon>Chromadorea</taxon>
        <taxon>Rhabditida</taxon>
        <taxon>Tylenchina</taxon>
        <taxon>Panagrolaimomorpha</taxon>
        <taxon>Strongyloidoidea</taxon>
        <taxon>Steinernematidae</taxon>
        <taxon>Steinernema</taxon>
    </lineage>
</organism>
<dbReference type="AlphaFoldDB" id="A0AA39I3P4"/>
<sequence>MLVVLLFFSLNSVALLMMCSFGKRSTTKVLGPEQCRLAGDNEQLARTMSIEDEEKPLNEKINDIPADTPVCSSTEEEDTLHGVLSLPVETETDFARTRRSLPAISDYDQTSMATECGL</sequence>
<reference evidence="2" key="1">
    <citation type="submission" date="2023-06" db="EMBL/GenBank/DDBJ databases">
        <title>Genomic analysis of the entomopathogenic nematode Steinernema hermaphroditum.</title>
        <authorList>
            <person name="Schwarz E.M."/>
            <person name="Heppert J.K."/>
            <person name="Baniya A."/>
            <person name="Schwartz H.T."/>
            <person name="Tan C.-H."/>
            <person name="Antoshechkin I."/>
            <person name="Sternberg P.W."/>
            <person name="Goodrich-Blair H."/>
            <person name="Dillman A.R."/>
        </authorList>
    </citation>
    <scope>NUCLEOTIDE SEQUENCE</scope>
    <source>
        <strain evidence="2">PS9179</strain>
        <tissue evidence="2">Whole animal</tissue>
    </source>
</reference>
<dbReference type="EMBL" id="JAUCMV010000002">
    <property type="protein sequence ID" value="KAK0415978.1"/>
    <property type="molecule type" value="Genomic_DNA"/>
</dbReference>
<evidence type="ECO:0000313" key="3">
    <source>
        <dbReference type="Proteomes" id="UP001175271"/>
    </source>
</evidence>
<evidence type="ECO:0000313" key="2">
    <source>
        <dbReference type="EMBL" id="KAK0415978.1"/>
    </source>
</evidence>
<comment type="caution">
    <text evidence="2">The sequence shown here is derived from an EMBL/GenBank/DDBJ whole genome shotgun (WGS) entry which is preliminary data.</text>
</comment>